<accession>A0A915JNQ4</accession>
<feature type="region of interest" description="Disordered" evidence="1">
    <location>
        <begin position="1"/>
        <end position="26"/>
    </location>
</feature>
<organism evidence="2 3">
    <name type="scientific">Romanomermis culicivorax</name>
    <name type="common">Nematode worm</name>
    <dbReference type="NCBI Taxonomy" id="13658"/>
    <lineage>
        <taxon>Eukaryota</taxon>
        <taxon>Metazoa</taxon>
        <taxon>Ecdysozoa</taxon>
        <taxon>Nematoda</taxon>
        <taxon>Enoplea</taxon>
        <taxon>Dorylaimia</taxon>
        <taxon>Mermithida</taxon>
        <taxon>Mermithoidea</taxon>
        <taxon>Mermithidae</taxon>
        <taxon>Romanomermis</taxon>
    </lineage>
</organism>
<keyword evidence="2" id="KW-1185">Reference proteome</keyword>
<reference evidence="3" key="1">
    <citation type="submission" date="2022-11" db="UniProtKB">
        <authorList>
            <consortium name="WormBaseParasite"/>
        </authorList>
    </citation>
    <scope>IDENTIFICATION</scope>
</reference>
<name>A0A915JNQ4_ROMCU</name>
<evidence type="ECO:0000313" key="2">
    <source>
        <dbReference type="Proteomes" id="UP000887565"/>
    </source>
</evidence>
<proteinExistence type="predicted"/>
<evidence type="ECO:0000256" key="1">
    <source>
        <dbReference type="SAM" id="MobiDB-lite"/>
    </source>
</evidence>
<sequence>MVGSYAPKIESQSFTTPTEEAPSEKY</sequence>
<evidence type="ECO:0000313" key="3">
    <source>
        <dbReference type="WBParaSite" id="nRc.2.0.1.t27576-RA"/>
    </source>
</evidence>
<dbReference type="AlphaFoldDB" id="A0A915JNQ4"/>
<dbReference type="WBParaSite" id="nRc.2.0.1.t27576-RA">
    <property type="protein sequence ID" value="nRc.2.0.1.t27576-RA"/>
    <property type="gene ID" value="nRc.2.0.1.g27576"/>
</dbReference>
<dbReference type="Proteomes" id="UP000887565">
    <property type="component" value="Unplaced"/>
</dbReference>
<protein>
    <submittedName>
        <fullName evidence="3">Ribulose-1,5-bisphosphate carboxylase/oxygenase large subunit</fullName>
    </submittedName>
</protein>